<sequence>MVSVVVFEFSGMRCQPLRRALTHHTTLHINTNVSMSHQGCGRYISNFQLFIKHVALYNVLHILNLHLKGRFNGNFHTNSYFCNCNWSYV</sequence>
<dbReference type="EMBL" id="QKKU01000132">
    <property type="protein sequence ID" value="RBM59972.1"/>
    <property type="molecule type" value="Genomic_DNA"/>
</dbReference>
<evidence type="ECO:0008006" key="3">
    <source>
        <dbReference type="Google" id="ProtNLM"/>
    </source>
</evidence>
<organism evidence="1 2">
    <name type="scientific">Vibrio paracholerae</name>
    <dbReference type="NCBI Taxonomy" id="650003"/>
    <lineage>
        <taxon>Bacteria</taxon>
        <taxon>Pseudomonadati</taxon>
        <taxon>Pseudomonadota</taxon>
        <taxon>Gammaproteobacteria</taxon>
        <taxon>Vibrionales</taxon>
        <taxon>Vibrionaceae</taxon>
        <taxon>Vibrio</taxon>
    </lineage>
</organism>
<dbReference type="AntiFam" id="ANF00278">
    <property type="entry name" value="Spurious ORF motif from attC repeats"/>
</dbReference>
<evidence type="ECO:0000313" key="1">
    <source>
        <dbReference type="EMBL" id="RBM59972.1"/>
    </source>
</evidence>
<name>A0ABD7FQU3_9VIBR</name>
<dbReference type="NCBIfam" id="NF041952">
    <property type="entry name" value="super_attC_Vc_1"/>
    <property type="match status" value="1"/>
</dbReference>
<comment type="caution">
    <text evidence="1">The sequence shown here is derived from an EMBL/GenBank/DDBJ whole genome shotgun (WGS) entry which is preliminary data.</text>
</comment>
<dbReference type="PANTHER" id="PTHR37103:SF1">
    <property type="entry name" value="DUF6602 DOMAIN-CONTAINING PROTEIN"/>
    <property type="match status" value="1"/>
</dbReference>
<proteinExistence type="predicted"/>
<dbReference type="Proteomes" id="UP000252199">
    <property type="component" value="Unassembled WGS sequence"/>
</dbReference>
<dbReference type="AlphaFoldDB" id="A0ABD7FQU3"/>
<reference evidence="1 2" key="1">
    <citation type="submission" date="2018-06" db="EMBL/GenBank/DDBJ databases">
        <title>Draft genome sequences of nine Vibrio sp. clinical isolates from across the United States representing the closest known relative of Vibrio cholerae.</title>
        <authorList>
            <person name="Islam M.T."/>
            <person name="Liang K."/>
            <person name="Im M.S."/>
            <person name="Winkjer J."/>
            <person name="Busby S."/>
            <person name="Batra D."/>
            <person name="Rowe L."/>
            <person name="Tarr C.L."/>
            <person name="Boucher Y."/>
        </authorList>
    </citation>
    <scope>NUCLEOTIDE SEQUENCE [LARGE SCALE GENOMIC DNA]</scope>
    <source>
        <strain evidence="1 2">2017V-1110</strain>
    </source>
</reference>
<gene>
    <name evidence="1" type="ORF">DLR72_17950</name>
</gene>
<evidence type="ECO:0000313" key="2">
    <source>
        <dbReference type="Proteomes" id="UP000252199"/>
    </source>
</evidence>
<dbReference type="PANTHER" id="PTHR37103">
    <property type="entry name" value="PUTATIVE-RELATED"/>
    <property type="match status" value="1"/>
</dbReference>
<protein>
    <recommendedName>
        <fullName evidence="3">Acetyltransferase</fullName>
    </recommendedName>
</protein>
<accession>A0ABD7FQU3</accession>